<dbReference type="CDD" id="cd00342">
    <property type="entry name" value="gram_neg_porins"/>
    <property type="match status" value="1"/>
</dbReference>
<feature type="domain" description="Porin" evidence="12">
    <location>
        <begin position="6"/>
        <end position="312"/>
    </location>
</feature>
<dbReference type="SUPFAM" id="SSF56935">
    <property type="entry name" value="Porins"/>
    <property type="match status" value="1"/>
</dbReference>
<accession>A0A927IIE0</accession>
<dbReference type="InterPro" id="IPR033900">
    <property type="entry name" value="Gram_neg_porin_domain"/>
</dbReference>
<dbReference type="AlphaFoldDB" id="A0A927IIE0"/>
<evidence type="ECO:0000256" key="10">
    <source>
        <dbReference type="ARBA" id="ARBA00023237"/>
    </source>
</evidence>
<evidence type="ECO:0000313" key="14">
    <source>
        <dbReference type="Proteomes" id="UP000647424"/>
    </source>
</evidence>
<evidence type="ECO:0000259" key="12">
    <source>
        <dbReference type="Pfam" id="PF13609"/>
    </source>
</evidence>
<evidence type="ECO:0000256" key="6">
    <source>
        <dbReference type="ARBA" id="ARBA00022729"/>
    </source>
</evidence>
<keyword evidence="6 11" id="KW-0732">Signal</keyword>
<dbReference type="PANTHER" id="PTHR34501">
    <property type="entry name" value="PROTEIN YDDL-RELATED"/>
    <property type="match status" value="1"/>
</dbReference>
<dbReference type="Pfam" id="PF13609">
    <property type="entry name" value="Porin_4"/>
    <property type="match status" value="1"/>
</dbReference>
<reference evidence="13" key="1">
    <citation type="submission" date="2020-09" db="EMBL/GenBank/DDBJ databases">
        <title>Genome seq and assembly of Limnohabitants sp.</title>
        <authorList>
            <person name="Chhetri G."/>
        </authorList>
    </citation>
    <scope>NUCLEOTIDE SEQUENCE</scope>
    <source>
        <strain evidence="13">JUR4</strain>
    </source>
</reference>
<keyword evidence="14" id="KW-1185">Reference proteome</keyword>
<dbReference type="PRINTS" id="PR00184">
    <property type="entry name" value="NEISSPPORIN"/>
</dbReference>
<dbReference type="EMBL" id="JACYFT010000001">
    <property type="protein sequence ID" value="MBD8049504.1"/>
    <property type="molecule type" value="Genomic_DNA"/>
</dbReference>
<evidence type="ECO:0000313" key="13">
    <source>
        <dbReference type="EMBL" id="MBD8049504.1"/>
    </source>
</evidence>
<dbReference type="Gene3D" id="2.40.160.10">
    <property type="entry name" value="Porin"/>
    <property type="match status" value="1"/>
</dbReference>
<dbReference type="PANTHER" id="PTHR34501:SF9">
    <property type="entry name" value="MAJOR OUTER MEMBRANE PROTEIN P.IA"/>
    <property type="match status" value="1"/>
</dbReference>
<feature type="chain" id="PRO_5038024461" evidence="11">
    <location>
        <begin position="19"/>
        <end position="342"/>
    </location>
</feature>
<dbReference type="InterPro" id="IPR050298">
    <property type="entry name" value="Gram-neg_bact_OMP"/>
</dbReference>
<evidence type="ECO:0000256" key="2">
    <source>
        <dbReference type="ARBA" id="ARBA00011233"/>
    </source>
</evidence>
<evidence type="ECO:0000256" key="9">
    <source>
        <dbReference type="ARBA" id="ARBA00023136"/>
    </source>
</evidence>
<evidence type="ECO:0000256" key="5">
    <source>
        <dbReference type="ARBA" id="ARBA00022692"/>
    </source>
</evidence>
<dbReference type="InterPro" id="IPR002299">
    <property type="entry name" value="Porin_Neis"/>
</dbReference>
<keyword evidence="5" id="KW-0812">Transmembrane</keyword>
<keyword evidence="8" id="KW-0626">Porin</keyword>
<evidence type="ECO:0000256" key="11">
    <source>
        <dbReference type="SAM" id="SignalP"/>
    </source>
</evidence>
<evidence type="ECO:0000256" key="3">
    <source>
        <dbReference type="ARBA" id="ARBA00022448"/>
    </source>
</evidence>
<dbReference type="GO" id="GO:0015288">
    <property type="term" value="F:porin activity"/>
    <property type="evidence" value="ECO:0007669"/>
    <property type="project" value="UniProtKB-KW"/>
</dbReference>
<sequence length="342" mass="35742">MPLVSAALLAIACGQAHAQSSVTIFGVADIGYVHTSANGTAGSVSRSQLASDGNTSSRLGFRGTEDLRGGMKAGFWLEGALAIDQPGSLTLQRRSTVELSGSFGEVRLGRDYVPTFTNLTVAYHPFGTNGVGNAGQLFYPVAAGGTTSSTHVRSNNGINYFSPNVAGYQANVMYAFGEHLSNEGATKQNDTYVGGRVSYANGPLNLSAATGKTKFATGDYTQSNFAANYQLGAAKLMYLWGENKVGVTKTTSNLVGVQYKVSGTGEVRAAYTDLKAVGVANDATQMTVGYVHNLSKRTALYTNYSVVDNKGTGKQFVVGGGDKTTVAGGNTTGYEFGVRHSF</sequence>
<keyword evidence="3" id="KW-0813">Transport</keyword>
<evidence type="ECO:0000256" key="8">
    <source>
        <dbReference type="ARBA" id="ARBA00023114"/>
    </source>
</evidence>
<evidence type="ECO:0000256" key="4">
    <source>
        <dbReference type="ARBA" id="ARBA00022452"/>
    </source>
</evidence>
<keyword evidence="9" id="KW-0472">Membrane</keyword>
<comment type="subcellular location">
    <subcellularLocation>
        <location evidence="1">Cell outer membrane</location>
        <topology evidence="1">Multi-pass membrane protein</topology>
    </subcellularLocation>
</comment>
<keyword evidence="7" id="KW-0406">Ion transport</keyword>
<comment type="caution">
    <text evidence="13">The sequence shown here is derived from an EMBL/GenBank/DDBJ whole genome shotgun (WGS) entry which is preliminary data.</text>
</comment>
<dbReference type="GO" id="GO:0046930">
    <property type="term" value="C:pore complex"/>
    <property type="evidence" value="ECO:0007669"/>
    <property type="project" value="UniProtKB-KW"/>
</dbReference>
<protein>
    <submittedName>
        <fullName evidence="13">Porin</fullName>
    </submittedName>
</protein>
<name>A0A927IIE0_9BURK</name>
<evidence type="ECO:0000256" key="7">
    <source>
        <dbReference type="ARBA" id="ARBA00023065"/>
    </source>
</evidence>
<dbReference type="Proteomes" id="UP000647424">
    <property type="component" value="Unassembled WGS sequence"/>
</dbReference>
<organism evidence="13 14">
    <name type="scientific">Limnohabitans radicicola</name>
    <dbReference type="NCBI Taxonomy" id="2771427"/>
    <lineage>
        <taxon>Bacteria</taxon>
        <taxon>Pseudomonadati</taxon>
        <taxon>Pseudomonadota</taxon>
        <taxon>Betaproteobacteria</taxon>
        <taxon>Burkholderiales</taxon>
        <taxon>Comamonadaceae</taxon>
        <taxon>Limnohabitans</taxon>
    </lineage>
</organism>
<feature type="signal peptide" evidence="11">
    <location>
        <begin position="1"/>
        <end position="18"/>
    </location>
</feature>
<comment type="subunit">
    <text evidence="2">Homotrimer.</text>
</comment>
<dbReference type="GO" id="GO:0009279">
    <property type="term" value="C:cell outer membrane"/>
    <property type="evidence" value="ECO:0007669"/>
    <property type="project" value="UniProtKB-SubCell"/>
</dbReference>
<dbReference type="GO" id="GO:0006811">
    <property type="term" value="P:monoatomic ion transport"/>
    <property type="evidence" value="ECO:0007669"/>
    <property type="project" value="UniProtKB-KW"/>
</dbReference>
<dbReference type="InterPro" id="IPR023614">
    <property type="entry name" value="Porin_dom_sf"/>
</dbReference>
<gene>
    <name evidence="13" type="ORF">IC609_03035</name>
</gene>
<evidence type="ECO:0000256" key="1">
    <source>
        <dbReference type="ARBA" id="ARBA00004571"/>
    </source>
</evidence>
<keyword evidence="10" id="KW-0998">Cell outer membrane</keyword>
<keyword evidence="4" id="KW-1134">Transmembrane beta strand</keyword>
<proteinExistence type="predicted"/>